<dbReference type="EMBL" id="SSHH01000001">
    <property type="protein sequence ID" value="TIX51708.1"/>
    <property type="molecule type" value="Genomic_DNA"/>
</dbReference>
<organism evidence="5 6">
    <name type="scientific">Alteraurantiacibacter aquimixticola</name>
    <dbReference type="NCBI Taxonomy" id="2489173"/>
    <lineage>
        <taxon>Bacteria</taxon>
        <taxon>Pseudomonadati</taxon>
        <taxon>Pseudomonadota</taxon>
        <taxon>Alphaproteobacteria</taxon>
        <taxon>Sphingomonadales</taxon>
        <taxon>Erythrobacteraceae</taxon>
        <taxon>Alteraurantiacibacter</taxon>
    </lineage>
</organism>
<dbReference type="AlphaFoldDB" id="A0A4T3F3G4"/>
<sequence length="543" mass="58868">MPKSIARLIALLAATLPAPVLAQSVEVAVEEGVLAGAQEDGLHVFRGVPFAAPPVGELRWRPPLPPSPWEGVRQATQFGDSCVQPPLPPSSIYYDPRDPMSEDCLTLNIWAPEDARGAPVMVWIHGGSLRIGAGSQPLYDGEVFARQGIVFVSINYRLGALGWLAHPELSAESPQGASGNYGLLDQVRALEWVQANIEAFGGDAGNVTIMGESAGALSVTYLLASPLARGLFHKAIAQSTNTRATPVLDREAYGMPSAEQTGADIAEALGAQSVAELRTMDARALTIRATLAGHRPEGTIDGWSLTEQLVETFDAGRQAPVPLMTGFTEGEMRAGLVPTPVASMDAESYEAAIRQRYGELAGEFLRLYPSSDVEESMKAVLRDAVFGWASEYLVDRHVAAGFPAYLYLFERCYPSAEERGLCAFHASELPYVFGQAGPDAPLSDSWPLPDGEADRRLSQAMVEYWASFARDGVPSADNAPAWLDYMSGQAFMRFAEEPRSEEDMLHGMFELHEEMVRRRREAGRQWFTDVGVEAPLPAEITGE</sequence>
<keyword evidence="2 3" id="KW-0378">Hydrolase</keyword>
<keyword evidence="6" id="KW-1185">Reference proteome</keyword>
<protein>
    <recommendedName>
        <fullName evidence="3">Carboxylic ester hydrolase</fullName>
        <ecNumber evidence="3">3.1.1.-</ecNumber>
    </recommendedName>
</protein>
<dbReference type="InterPro" id="IPR050309">
    <property type="entry name" value="Type-B_Carboxylest/Lipase"/>
</dbReference>
<reference evidence="5 6" key="1">
    <citation type="submission" date="2019-04" db="EMBL/GenBank/DDBJ databases">
        <title>Altererythrobacter aquimixticola sp. nov., isolated from sediment of junction between the ocean and a freshwater spring.</title>
        <authorList>
            <person name="Yoon J.-H."/>
        </authorList>
    </citation>
    <scope>NUCLEOTIDE SEQUENCE [LARGE SCALE GENOMIC DNA]</scope>
    <source>
        <strain evidence="5 6">SSKS-13</strain>
    </source>
</reference>
<dbReference type="PROSITE" id="PS00941">
    <property type="entry name" value="CARBOXYLESTERASE_B_2"/>
    <property type="match status" value="1"/>
</dbReference>
<evidence type="ECO:0000256" key="2">
    <source>
        <dbReference type="ARBA" id="ARBA00022801"/>
    </source>
</evidence>
<gene>
    <name evidence="5" type="ORF">E5222_04455</name>
</gene>
<dbReference type="InterPro" id="IPR029058">
    <property type="entry name" value="AB_hydrolase_fold"/>
</dbReference>
<dbReference type="PANTHER" id="PTHR11559">
    <property type="entry name" value="CARBOXYLESTERASE"/>
    <property type="match status" value="1"/>
</dbReference>
<dbReference type="InterPro" id="IPR019819">
    <property type="entry name" value="Carboxylesterase_B_CS"/>
</dbReference>
<dbReference type="Gene3D" id="3.40.50.1820">
    <property type="entry name" value="alpha/beta hydrolase"/>
    <property type="match status" value="1"/>
</dbReference>
<name>A0A4T3F3G4_9SPHN</name>
<feature type="chain" id="PRO_5020830422" description="Carboxylic ester hydrolase" evidence="3">
    <location>
        <begin position="23"/>
        <end position="543"/>
    </location>
</feature>
<accession>A0A4T3F3G4</accession>
<dbReference type="GO" id="GO:0016787">
    <property type="term" value="F:hydrolase activity"/>
    <property type="evidence" value="ECO:0007669"/>
    <property type="project" value="UniProtKB-KW"/>
</dbReference>
<evidence type="ECO:0000259" key="4">
    <source>
        <dbReference type="Pfam" id="PF00135"/>
    </source>
</evidence>
<keyword evidence="3" id="KW-0732">Signal</keyword>
<evidence type="ECO:0000256" key="1">
    <source>
        <dbReference type="ARBA" id="ARBA00005964"/>
    </source>
</evidence>
<dbReference type="SUPFAM" id="SSF53474">
    <property type="entry name" value="alpha/beta-Hydrolases"/>
    <property type="match status" value="1"/>
</dbReference>
<evidence type="ECO:0000313" key="6">
    <source>
        <dbReference type="Proteomes" id="UP000309389"/>
    </source>
</evidence>
<dbReference type="OrthoDB" id="9775851at2"/>
<dbReference type="PROSITE" id="PS00122">
    <property type="entry name" value="CARBOXYLESTERASE_B_1"/>
    <property type="match status" value="1"/>
</dbReference>
<comment type="caution">
    <text evidence="5">The sequence shown here is derived from an EMBL/GenBank/DDBJ whole genome shotgun (WGS) entry which is preliminary data.</text>
</comment>
<evidence type="ECO:0000313" key="5">
    <source>
        <dbReference type="EMBL" id="TIX51708.1"/>
    </source>
</evidence>
<dbReference type="Proteomes" id="UP000309389">
    <property type="component" value="Unassembled WGS sequence"/>
</dbReference>
<dbReference type="Pfam" id="PF00135">
    <property type="entry name" value="COesterase"/>
    <property type="match status" value="1"/>
</dbReference>
<dbReference type="InterPro" id="IPR019826">
    <property type="entry name" value="Carboxylesterase_B_AS"/>
</dbReference>
<feature type="domain" description="Carboxylesterase type B" evidence="4">
    <location>
        <begin position="25"/>
        <end position="499"/>
    </location>
</feature>
<feature type="signal peptide" evidence="3">
    <location>
        <begin position="1"/>
        <end position="22"/>
    </location>
</feature>
<dbReference type="EC" id="3.1.1.-" evidence="3"/>
<dbReference type="InterPro" id="IPR002018">
    <property type="entry name" value="CarbesteraseB"/>
</dbReference>
<evidence type="ECO:0000256" key="3">
    <source>
        <dbReference type="RuleBase" id="RU361235"/>
    </source>
</evidence>
<proteinExistence type="inferred from homology"/>
<comment type="similarity">
    <text evidence="1 3">Belongs to the type-B carboxylesterase/lipase family.</text>
</comment>
<dbReference type="RefSeq" id="WP_136692493.1">
    <property type="nucleotide sequence ID" value="NZ_SSHH01000001.1"/>
</dbReference>